<evidence type="ECO:0000313" key="1">
    <source>
        <dbReference type="EMBL" id="RHZ58324.1"/>
    </source>
</evidence>
<dbReference type="EMBL" id="PQFF01000337">
    <property type="protein sequence ID" value="RHZ58324.1"/>
    <property type="molecule type" value="Genomic_DNA"/>
</dbReference>
<accession>A0A397H9G6</accession>
<gene>
    <name evidence="1" type="ORF">Glove_374g33</name>
</gene>
<protein>
    <submittedName>
        <fullName evidence="1">Uncharacterized protein</fullName>
    </submittedName>
</protein>
<comment type="caution">
    <text evidence="1">The sequence shown here is derived from an EMBL/GenBank/DDBJ whole genome shotgun (WGS) entry which is preliminary data.</text>
</comment>
<keyword evidence="2" id="KW-1185">Reference proteome</keyword>
<dbReference type="Proteomes" id="UP000266861">
    <property type="component" value="Unassembled WGS sequence"/>
</dbReference>
<organism evidence="1 2">
    <name type="scientific">Diversispora epigaea</name>
    <dbReference type="NCBI Taxonomy" id="1348612"/>
    <lineage>
        <taxon>Eukaryota</taxon>
        <taxon>Fungi</taxon>
        <taxon>Fungi incertae sedis</taxon>
        <taxon>Mucoromycota</taxon>
        <taxon>Glomeromycotina</taxon>
        <taxon>Glomeromycetes</taxon>
        <taxon>Diversisporales</taxon>
        <taxon>Diversisporaceae</taxon>
        <taxon>Diversispora</taxon>
    </lineage>
</organism>
<name>A0A397H9G6_9GLOM</name>
<dbReference type="OrthoDB" id="2474073at2759"/>
<sequence length="373" mass="44409">MIAYYTIYDHNELNSYESWGFIKKIKRIFDSFVKYNDYNLYVSYEEFNRNLDTDIFDTVHGRPDSEENDIDALYRFAKEQFEIESFCELSNQRKQRSAKLGLITYNNHFCEYCERYYCICNSKRMRTSSSINDTGIILGCKLRCWSEDGEVLAEMREKPINRQCRIQYLDTWELLEKGDGYEFKIFQLLRDNGIECNAMRTSYDNKFIATLHKKLEETIDNLIESIKLALKEYYNKINIFGDDHDDDELDDLTANIGNYNHIGMEKHWKFSCSDNKYCGVNHDEYLKIKKKSNSAYNFDDMYALHRYKLWMQNAIRKIERAKEVGKKIQACITIERKVVEWIYHPDGLTATELALHYASLQNIRAEIRQINNV</sequence>
<proteinExistence type="predicted"/>
<reference evidence="1 2" key="1">
    <citation type="submission" date="2018-08" db="EMBL/GenBank/DDBJ databases">
        <title>Genome and evolution of the arbuscular mycorrhizal fungus Diversispora epigaea (formerly Glomus versiforme) and its bacterial endosymbionts.</title>
        <authorList>
            <person name="Sun X."/>
            <person name="Fei Z."/>
            <person name="Harrison M."/>
        </authorList>
    </citation>
    <scope>NUCLEOTIDE SEQUENCE [LARGE SCALE GENOMIC DNA]</scope>
    <source>
        <strain evidence="1 2">IT104</strain>
    </source>
</reference>
<evidence type="ECO:0000313" key="2">
    <source>
        <dbReference type="Proteomes" id="UP000266861"/>
    </source>
</evidence>
<dbReference type="AlphaFoldDB" id="A0A397H9G6"/>